<organism evidence="2 3">
    <name type="scientific">Oreochromis aureus</name>
    <name type="common">Israeli tilapia</name>
    <name type="synonym">Chromis aureus</name>
    <dbReference type="NCBI Taxonomy" id="47969"/>
    <lineage>
        <taxon>Eukaryota</taxon>
        <taxon>Metazoa</taxon>
        <taxon>Chordata</taxon>
        <taxon>Craniata</taxon>
        <taxon>Vertebrata</taxon>
        <taxon>Euteleostomi</taxon>
        <taxon>Actinopterygii</taxon>
        <taxon>Neopterygii</taxon>
        <taxon>Teleostei</taxon>
        <taxon>Neoteleostei</taxon>
        <taxon>Acanthomorphata</taxon>
        <taxon>Ovalentaria</taxon>
        <taxon>Cichlomorphae</taxon>
        <taxon>Cichliformes</taxon>
        <taxon>Cichlidae</taxon>
        <taxon>African cichlids</taxon>
        <taxon>Pseudocrenilabrinae</taxon>
        <taxon>Oreochromini</taxon>
        <taxon>Oreochromis</taxon>
    </lineage>
</organism>
<dbReference type="PANTHER" id="PTHR46670">
    <property type="entry name" value="ENDO/EXONUCLEASE/PHOSPHATASE DOMAIN-CONTAINING PROTEIN"/>
    <property type="match status" value="1"/>
</dbReference>
<evidence type="ECO:0008006" key="4">
    <source>
        <dbReference type="Google" id="ProtNLM"/>
    </source>
</evidence>
<evidence type="ECO:0000313" key="3">
    <source>
        <dbReference type="Proteomes" id="UP000472276"/>
    </source>
</evidence>
<protein>
    <recommendedName>
        <fullName evidence="4">Reverse transcriptase domain-containing protein</fullName>
    </recommendedName>
</protein>
<keyword evidence="3" id="KW-1185">Reference proteome</keyword>
<keyword evidence="1" id="KW-1133">Transmembrane helix</keyword>
<sequence length="575" mass="65724">MMSETRVSWPDGRMRTSCLSSLQHFKGRSDVLTLMVASPDSGLTVQRVMYPDVHSCLIKVPLQSSVECADQPSPVQFSLLDARSITDKPLILNDLFIKESPDVLLLTETSQQDMDHVYFEEIWTAGISIIVTRCLSGCGRGLSAVYQHRFTCRLMKSDAISSFTLQMIKVGSLKTFYCILIYRPSRVFSAEFSDLSSSDITLGKVVILRYFNLHIDGSCNSAADLITESLNFKHHVSGPTHIKGHTLDLAFSLGLKTNDVCVKNVRVRDHGCIFFSLSFVLDPSLHKLMVQRWIINQDPAARVPAFFDANMTHSDFHTFILSFNNECKSTFNTLAPLKQRIVQCSSFCIWKNEHINYFRRYLYKLEHLWKASKLQLHELHVKESVSSLNDRSKNARIEYCSNLIASEKKNLQVLFDTIKNFVSQNIPHAPVFLKSECNKFLHCFVIKLMINRLKDMFGITGDVLKWLMSYLSGRSFSVFMNQVISEATVVPSGIPQGSVLGPIPCLLHVLPLDRNIRTHSCCIESTNSLKEQPNTFLYKAWYFMLYYIFMIHYPFVSCIIVRQFICKKLQNVNKF</sequence>
<accession>A0AAZ1XEN6</accession>
<reference evidence="2" key="2">
    <citation type="submission" date="2025-05" db="UniProtKB">
        <authorList>
            <consortium name="Ensembl"/>
        </authorList>
    </citation>
    <scope>IDENTIFICATION</scope>
</reference>
<dbReference type="Ensembl" id="ENSOABT00000067559.1">
    <property type="protein sequence ID" value="ENSOABP00000075418.1"/>
    <property type="gene ID" value="ENSOABG00000037958.1"/>
</dbReference>
<keyword evidence="1" id="KW-0472">Membrane</keyword>
<dbReference type="Ensembl" id="ENSOABT00000065333.1">
    <property type="protein sequence ID" value="ENSOABP00000066070.1"/>
    <property type="gene ID" value="ENSOABG00000037958.1"/>
</dbReference>
<dbReference type="Ensembl" id="ENSOABT00000065362.1">
    <property type="protein sequence ID" value="ENSOABP00000065435.1"/>
    <property type="gene ID" value="ENSOABG00000037958.1"/>
</dbReference>
<keyword evidence="1" id="KW-0812">Transmembrane</keyword>
<dbReference type="Ensembl" id="ENSOABT00000060877.1">
    <property type="protein sequence ID" value="ENSOABP00000070593.1"/>
    <property type="gene ID" value="ENSOABG00000037958.1"/>
</dbReference>
<dbReference type="Ensembl" id="ENSOABT00000082303.1">
    <property type="protein sequence ID" value="ENSOABP00000060256.1"/>
    <property type="gene ID" value="ENSOABG00000037958.1"/>
</dbReference>
<feature type="transmembrane region" description="Helical" evidence="1">
    <location>
        <begin position="540"/>
        <end position="561"/>
    </location>
</feature>
<reference evidence="3" key="1">
    <citation type="submission" date="2020-03" db="EMBL/GenBank/DDBJ databases">
        <title>Evolution of repeat sequences and sex chromosomes of tilapia species revealed by chromosome-level genomes.</title>
        <authorList>
            <person name="Xu L."/>
            <person name="Tao W."/>
            <person name="Wang D."/>
            <person name="Zhou Q."/>
        </authorList>
    </citation>
    <scope>NUCLEOTIDE SEQUENCE [LARGE SCALE GENOMIC DNA]</scope>
    <source>
        <strain evidence="3">Israel</strain>
    </source>
</reference>
<dbReference type="Ensembl" id="ENSOABT00000078800.1">
    <property type="protein sequence ID" value="ENSOABP00000070814.1"/>
    <property type="gene ID" value="ENSOABG00000037958.1"/>
</dbReference>
<dbReference type="Ensembl" id="ENSOABT00000072522.1">
    <property type="protein sequence ID" value="ENSOABP00000068105.1"/>
    <property type="gene ID" value="ENSOABG00000037958.1"/>
</dbReference>
<dbReference type="Ensembl" id="ENSOABT00000077519.1">
    <property type="protein sequence ID" value="ENSOABP00000068228.1"/>
    <property type="gene ID" value="ENSOABG00000037958.1"/>
</dbReference>
<evidence type="ECO:0000256" key="1">
    <source>
        <dbReference type="SAM" id="Phobius"/>
    </source>
</evidence>
<dbReference type="AlphaFoldDB" id="A0AAZ1XEN6"/>
<dbReference type="Proteomes" id="UP000472276">
    <property type="component" value="Unassembled WGS sequence"/>
</dbReference>
<dbReference type="PANTHER" id="PTHR46670:SF3">
    <property type="entry name" value="ENDONUCLEASE_EXONUCLEASE_PHOSPHATASE DOMAIN-CONTAINING PROTEIN"/>
    <property type="match status" value="1"/>
</dbReference>
<proteinExistence type="predicted"/>
<gene>
    <name evidence="2" type="primary">LOC116321218</name>
</gene>
<dbReference type="Ensembl" id="ENSOABT00000080046.1">
    <property type="protein sequence ID" value="ENSOABP00000071224.1"/>
    <property type="gene ID" value="ENSOABG00000037958.1"/>
</dbReference>
<dbReference type="Ensembl" id="ENSOABT00000075795.1">
    <property type="protein sequence ID" value="ENSOABP00000067275.1"/>
    <property type="gene ID" value="ENSOABG00000037958.1"/>
</dbReference>
<name>A0AAZ1XEN6_OREAU</name>
<evidence type="ECO:0000313" key="2">
    <source>
        <dbReference type="Ensembl" id="ENSOABP00000066070.1"/>
    </source>
</evidence>